<evidence type="ECO:0000313" key="2">
    <source>
        <dbReference type="EMBL" id="CAB9516903.1"/>
    </source>
</evidence>
<dbReference type="AlphaFoldDB" id="A0A9N8E9T7"/>
<dbReference type="Proteomes" id="UP001153069">
    <property type="component" value="Unassembled WGS sequence"/>
</dbReference>
<accession>A0A9N8E9T7</accession>
<feature type="compositionally biased region" description="Acidic residues" evidence="1">
    <location>
        <begin position="680"/>
        <end position="690"/>
    </location>
</feature>
<dbReference type="EMBL" id="CAICTM010000813">
    <property type="protein sequence ID" value="CAB9516903.1"/>
    <property type="molecule type" value="Genomic_DNA"/>
</dbReference>
<keyword evidence="3" id="KW-1185">Reference proteome</keyword>
<feature type="compositionally biased region" description="Acidic residues" evidence="1">
    <location>
        <begin position="1"/>
        <end position="13"/>
    </location>
</feature>
<organism evidence="2 3">
    <name type="scientific">Seminavis robusta</name>
    <dbReference type="NCBI Taxonomy" id="568900"/>
    <lineage>
        <taxon>Eukaryota</taxon>
        <taxon>Sar</taxon>
        <taxon>Stramenopiles</taxon>
        <taxon>Ochrophyta</taxon>
        <taxon>Bacillariophyta</taxon>
        <taxon>Bacillariophyceae</taxon>
        <taxon>Bacillariophycidae</taxon>
        <taxon>Naviculales</taxon>
        <taxon>Naviculaceae</taxon>
        <taxon>Seminavis</taxon>
    </lineage>
</organism>
<proteinExistence type="predicted"/>
<feature type="region of interest" description="Disordered" evidence="1">
    <location>
        <begin position="1"/>
        <end position="33"/>
    </location>
</feature>
<evidence type="ECO:0000256" key="1">
    <source>
        <dbReference type="SAM" id="MobiDB-lite"/>
    </source>
</evidence>
<reference evidence="2" key="1">
    <citation type="submission" date="2020-06" db="EMBL/GenBank/DDBJ databases">
        <authorList>
            <consortium name="Plant Systems Biology data submission"/>
        </authorList>
    </citation>
    <scope>NUCLEOTIDE SEQUENCE</scope>
    <source>
        <strain evidence="2">D6</strain>
    </source>
</reference>
<sequence>MTLDSDDDSDDELLKDLFAGSSSSRRKQRNEEKKVAKGFELLDQCMADAARIKAKDDRIAEIKREETQTSETDMIAKTEEMVANAKKQPTRHENKDHMEGSLEDLEHVLSRARCLELGKAFNTNSVVTLGARRTMVFHTQQQQQQQSHKMYFFDTATTTPTQYLVQLKKILRQLVSFKQKSLQSAWIQPLRNSTKDVGLFQTFLETHMLAKARQQAGFSQIPQEIVRWLLQVACSSDGDVATTVPFRNGAMITLQGLLRQNKHMQTETKENLRPACFDLSQLTVQLQCWVSTIISTDEEITKDDNQNDTEPIAKEYNHNARGLERLLILWNSAFDSDQVSTEGKEVAAKDAIHCLALLVKLSLDKEAVHSTETNFRLTRHLQTIMSKIIHFVTRQLENDEARLSAWTKDAAVAIMSELVQSQLGPGEEEAEDDDDTNGWLCLALACRMLPTTTIKRKQQQQQSLLVAQLKARVCLEALRHLIGQEWEEQVYEAVAKYQKSQKDSTASCDLVSKAKNHLKWLVLCSTLTALVKLNETPSKDMANDTAKCLAIAEVALGRCLDVGMELMKAAENDENHNDLDDEDDPNTKKSYNEYRTKDDARAVATLLGFVEVECNKLSTLMNAGMMTPHFQRVGYLVQCHLKYIMEAQPNASHHGGQSVKTVVAKQSTMDRWIKRGVDASYDDDNDDESAESPCKKQRTVLGAAENKP</sequence>
<evidence type="ECO:0000313" key="3">
    <source>
        <dbReference type="Proteomes" id="UP001153069"/>
    </source>
</evidence>
<comment type="caution">
    <text evidence="2">The sequence shown here is derived from an EMBL/GenBank/DDBJ whole genome shotgun (WGS) entry which is preliminary data.</text>
</comment>
<protein>
    <submittedName>
        <fullName evidence="2">Uncharacterized protein</fullName>
    </submittedName>
</protein>
<feature type="region of interest" description="Disordered" evidence="1">
    <location>
        <begin position="675"/>
        <end position="708"/>
    </location>
</feature>
<name>A0A9N8E9T7_9STRA</name>
<feature type="region of interest" description="Disordered" evidence="1">
    <location>
        <begin position="571"/>
        <end position="593"/>
    </location>
</feature>
<gene>
    <name evidence="2" type="ORF">SEMRO_814_G206380.1</name>
</gene>